<dbReference type="EMBL" id="FOUB01000063">
    <property type="protein sequence ID" value="SFM87148.1"/>
    <property type="molecule type" value="Genomic_DNA"/>
</dbReference>
<dbReference type="AlphaFoldDB" id="A0A1I4UDV4"/>
<dbReference type="Proteomes" id="UP000183287">
    <property type="component" value="Unassembled WGS sequence"/>
</dbReference>
<proteinExistence type="predicted"/>
<name>A0A1I4UDV4_9PROT</name>
<evidence type="ECO:0000313" key="1">
    <source>
        <dbReference type="EMBL" id="SFM87148.1"/>
    </source>
</evidence>
<organism evidence="1 2">
    <name type="scientific">Nitrosomonas communis</name>
    <dbReference type="NCBI Taxonomy" id="44574"/>
    <lineage>
        <taxon>Bacteria</taxon>
        <taxon>Pseudomonadati</taxon>
        <taxon>Pseudomonadota</taxon>
        <taxon>Betaproteobacteria</taxon>
        <taxon>Nitrosomonadales</taxon>
        <taxon>Nitrosomonadaceae</taxon>
        <taxon>Nitrosomonas</taxon>
    </lineage>
</organism>
<accession>A0A1I4UDV4</accession>
<gene>
    <name evidence="1" type="ORF">SAMN05421863_106315</name>
</gene>
<keyword evidence="2" id="KW-1185">Reference proteome</keyword>
<evidence type="ECO:0000313" key="2">
    <source>
        <dbReference type="Proteomes" id="UP000183287"/>
    </source>
</evidence>
<protein>
    <submittedName>
        <fullName evidence="1">Uncharacterized protein</fullName>
    </submittedName>
</protein>
<sequence length="44" mass="5012">MNSTREEPVLKAALMPVNFEQVVQLRDKLLDIGSILKVNIVIIY</sequence>
<reference evidence="2" key="1">
    <citation type="submission" date="2016-10" db="EMBL/GenBank/DDBJ databases">
        <authorList>
            <person name="Varghese N."/>
            <person name="Submissions S."/>
        </authorList>
    </citation>
    <scope>NUCLEOTIDE SEQUENCE [LARGE SCALE GENOMIC DNA]</scope>
    <source>
        <strain evidence="2">Nm44</strain>
    </source>
</reference>